<evidence type="ECO:0000313" key="3">
    <source>
        <dbReference type="Proteomes" id="UP000789524"/>
    </source>
</evidence>
<accession>A0A8J2QT94</accession>
<feature type="region of interest" description="Disordered" evidence="1">
    <location>
        <begin position="1"/>
        <end position="26"/>
    </location>
</feature>
<dbReference type="Proteomes" id="UP000789524">
    <property type="component" value="Unassembled WGS sequence"/>
</dbReference>
<dbReference type="OrthoDB" id="10064612at2759"/>
<protein>
    <submittedName>
        <fullName evidence="2">(African queen) hypothetical protein</fullName>
    </submittedName>
</protein>
<gene>
    <name evidence="2" type="ORF">DCHRY22_LOCUS6532</name>
</gene>
<proteinExistence type="predicted"/>
<feature type="compositionally biased region" description="Basic and acidic residues" evidence="1">
    <location>
        <begin position="1"/>
        <end position="11"/>
    </location>
</feature>
<sequence length="325" mass="37498">MSQIQDMKKQLQEATAMNEKNKHDLGVLEQEKQRLLNEVEENKKLLITKEEEIKKMTQEMDSLVNEINKINEELQKAVEEAKERETSDEKIKNLTTTIESLNKDLDSKAMTITQLMSELKTSTDVRSKLETTIQRLRKESETEREKNTERERLQKRKIEQLEETCRDREEELTKHVLDSRAEKEHLQEKIQGMQNTIDNIQKELTGRPAVVENRIQPELDDNAVMLTPGQKKPQTPISPIIQKKGGFLMPQKEPKHRDSAYNLFSDSSMEGDTLDASEVNRRFEALSRGERVSPMPLTALKRRGGVPAPHSSLKYRTPINNAVCP</sequence>
<comment type="caution">
    <text evidence="2">The sequence shown here is derived from an EMBL/GenBank/DDBJ whole genome shotgun (WGS) entry which is preliminary data.</text>
</comment>
<organism evidence="2 3">
    <name type="scientific">Danaus chrysippus</name>
    <name type="common">African queen</name>
    <dbReference type="NCBI Taxonomy" id="151541"/>
    <lineage>
        <taxon>Eukaryota</taxon>
        <taxon>Metazoa</taxon>
        <taxon>Ecdysozoa</taxon>
        <taxon>Arthropoda</taxon>
        <taxon>Hexapoda</taxon>
        <taxon>Insecta</taxon>
        <taxon>Pterygota</taxon>
        <taxon>Neoptera</taxon>
        <taxon>Endopterygota</taxon>
        <taxon>Lepidoptera</taxon>
        <taxon>Glossata</taxon>
        <taxon>Ditrysia</taxon>
        <taxon>Papilionoidea</taxon>
        <taxon>Nymphalidae</taxon>
        <taxon>Danainae</taxon>
        <taxon>Danaini</taxon>
        <taxon>Danaina</taxon>
        <taxon>Danaus</taxon>
        <taxon>Anosia</taxon>
    </lineage>
</organism>
<dbReference type="Gene3D" id="1.10.287.1490">
    <property type="match status" value="1"/>
</dbReference>
<dbReference type="AlphaFoldDB" id="A0A8J2QT94"/>
<keyword evidence="3" id="KW-1185">Reference proteome</keyword>
<evidence type="ECO:0000256" key="1">
    <source>
        <dbReference type="SAM" id="MobiDB-lite"/>
    </source>
</evidence>
<evidence type="ECO:0000313" key="2">
    <source>
        <dbReference type="EMBL" id="CAG9565753.1"/>
    </source>
</evidence>
<dbReference type="EMBL" id="CAKASE010000054">
    <property type="protein sequence ID" value="CAG9565753.1"/>
    <property type="molecule type" value="Genomic_DNA"/>
</dbReference>
<name>A0A8J2QT94_9NEOP</name>
<reference evidence="2" key="1">
    <citation type="submission" date="2021-09" db="EMBL/GenBank/DDBJ databases">
        <authorList>
            <person name="Martin H S."/>
        </authorList>
    </citation>
    <scope>NUCLEOTIDE SEQUENCE</scope>
</reference>